<dbReference type="EnsemblPlants" id="QL04p012646:mrna">
    <property type="protein sequence ID" value="QL04p012646:mrna:CDS:1"/>
    <property type="gene ID" value="QL04p012646"/>
</dbReference>
<dbReference type="AlphaFoldDB" id="A0A7N2LD46"/>
<evidence type="ECO:0000313" key="1">
    <source>
        <dbReference type="EnsemblPlants" id="QL04p012646:mrna:CDS:1"/>
    </source>
</evidence>
<dbReference type="Proteomes" id="UP000594261">
    <property type="component" value="Chromosome 4"/>
</dbReference>
<reference evidence="1" key="2">
    <citation type="submission" date="2021-01" db="UniProtKB">
        <authorList>
            <consortium name="EnsemblPlants"/>
        </authorList>
    </citation>
    <scope>IDENTIFICATION</scope>
</reference>
<keyword evidence="2" id="KW-1185">Reference proteome</keyword>
<evidence type="ECO:0000313" key="2">
    <source>
        <dbReference type="Proteomes" id="UP000594261"/>
    </source>
</evidence>
<protein>
    <submittedName>
        <fullName evidence="1">Uncharacterized protein</fullName>
    </submittedName>
</protein>
<accession>A0A7N2LD46</accession>
<reference evidence="1 2" key="1">
    <citation type="journal article" date="2016" name="G3 (Bethesda)">
        <title>First Draft Assembly and Annotation of the Genome of a California Endemic Oak Quercus lobata Nee (Fagaceae).</title>
        <authorList>
            <person name="Sork V.L."/>
            <person name="Fitz-Gibbon S.T."/>
            <person name="Puiu D."/>
            <person name="Crepeau M."/>
            <person name="Gugger P.F."/>
            <person name="Sherman R."/>
            <person name="Stevens K."/>
            <person name="Langley C.H."/>
            <person name="Pellegrini M."/>
            <person name="Salzberg S.L."/>
        </authorList>
    </citation>
    <scope>NUCLEOTIDE SEQUENCE [LARGE SCALE GENOMIC DNA]</scope>
    <source>
        <strain evidence="1 2">cv. SW786</strain>
    </source>
</reference>
<sequence length="101" mass="11563">MTGDSFVVDTQTFHDEVVYLSIRGRLCSYDFKTGRLRFFFNGLYLRHMTKVQATVLPYTPTLATIGIPWLKQNSGSASISFASTSFNYQGRPRKKLKTRKT</sequence>
<name>A0A7N2LD46_QUELO</name>
<dbReference type="EMBL" id="LRBV02000004">
    <property type="status" value="NOT_ANNOTATED_CDS"/>
    <property type="molecule type" value="Genomic_DNA"/>
</dbReference>
<proteinExistence type="predicted"/>
<dbReference type="InParanoid" id="A0A7N2LD46"/>
<organism evidence="1 2">
    <name type="scientific">Quercus lobata</name>
    <name type="common">Valley oak</name>
    <dbReference type="NCBI Taxonomy" id="97700"/>
    <lineage>
        <taxon>Eukaryota</taxon>
        <taxon>Viridiplantae</taxon>
        <taxon>Streptophyta</taxon>
        <taxon>Embryophyta</taxon>
        <taxon>Tracheophyta</taxon>
        <taxon>Spermatophyta</taxon>
        <taxon>Magnoliopsida</taxon>
        <taxon>eudicotyledons</taxon>
        <taxon>Gunneridae</taxon>
        <taxon>Pentapetalae</taxon>
        <taxon>rosids</taxon>
        <taxon>fabids</taxon>
        <taxon>Fagales</taxon>
        <taxon>Fagaceae</taxon>
        <taxon>Quercus</taxon>
    </lineage>
</organism>
<dbReference type="Gramene" id="QL04p012646:mrna">
    <property type="protein sequence ID" value="QL04p012646:mrna:CDS:1"/>
    <property type="gene ID" value="QL04p012646"/>
</dbReference>